<comment type="caution">
    <text evidence="1">The sequence shown here is derived from an EMBL/GenBank/DDBJ whole genome shotgun (WGS) entry which is preliminary data.</text>
</comment>
<evidence type="ECO:0000313" key="2">
    <source>
        <dbReference type="Proteomes" id="UP000011682"/>
    </source>
</evidence>
<accession>S9QA09</accession>
<protein>
    <submittedName>
        <fullName evidence="1">Uncharacterized protein</fullName>
    </submittedName>
</protein>
<reference evidence="1" key="1">
    <citation type="submission" date="2013-05" db="EMBL/GenBank/DDBJ databases">
        <title>Genome assembly of Cystobacter fuscus DSM 2262.</title>
        <authorList>
            <person name="Sharma G."/>
            <person name="Khatri I."/>
            <person name="Kaur C."/>
            <person name="Mayilraj S."/>
            <person name="Subramanian S."/>
        </authorList>
    </citation>
    <scope>NUCLEOTIDE SEQUENCE [LARGE SCALE GENOMIC DNA]</scope>
    <source>
        <strain evidence="1">DSM 2262</strain>
    </source>
</reference>
<name>S9QA09_CYSF2</name>
<sequence length="39" mass="4879">MFPLEERRYAARAGKYDWEWKYLGRTHSPYRDAGERYPR</sequence>
<proteinExistence type="predicted"/>
<dbReference type="EMBL" id="ANAH02000026">
    <property type="protein sequence ID" value="EPX58159.1"/>
    <property type="molecule type" value="Genomic_DNA"/>
</dbReference>
<organism evidence="1 2">
    <name type="scientific">Cystobacter fuscus (strain ATCC 25194 / DSM 2262 / NBRC 100088 / M29)</name>
    <dbReference type="NCBI Taxonomy" id="1242864"/>
    <lineage>
        <taxon>Bacteria</taxon>
        <taxon>Pseudomonadati</taxon>
        <taxon>Myxococcota</taxon>
        <taxon>Myxococcia</taxon>
        <taxon>Myxococcales</taxon>
        <taxon>Cystobacterineae</taxon>
        <taxon>Archangiaceae</taxon>
        <taxon>Cystobacter</taxon>
    </lineage>
</organism>
<dbReference type="Proteomes" id="UP000011682">
    <property type="component" value="Unassembled WGS sequence"/>
</dbReference>
<dbReference type="AlphaFoldDB" id="S9QA09"/>
<gene>
    <name evidence="1" type="ORF">D187_004196</name>
</gene>
<keyword evidence="2" id="KW-1185">Reference proteome</keyword>
<evidence type="ECO:0000313" key="1">
    <source>
        <dbReference type="EMBL" id="EPX58159.1"/>
    </source>
</evidence>